<evidence type="ECO:0000313" key="4">
    <source>
        <dbReference type="Proteomes" id="UP000640274"/>
    </source>
</evidence>
<dbReference type="AlphaFoldDB" id="A0A934J2Q5"/>
<name>A0A934J2Q5_9BACL</name>
<dbReference type="Gene3D" id="3.90.640.20">
    <property type="entry name" value="Heat-shock cognate protein, ATPase"/>
    <property type="match status" value="1"/>
</dbReference>
<dbReference type="InterPro" id="IPR021729">
    <property type="entry name" value="DUF3298"/>
</dbReference>
<evidence type="ECO:0000313" key="3">
    <source>
        <dbReference type="EMBL" id="MBJ6363691.1"/>
    </source>
</evidence>
<sequence>MAFTFATPAVIQPTRLTYPKIELWIPVVQGVSDRQVQNTINEAIRAEAHKLIKSQGSLDDPRAEMFGWFEVKTNEKNVLSLSLYNYAYTGGAHGLTLQFSLTFDLKTGKQYTLSELFKPGSDYKKRLDSIIAAQIKARGIELLQPFEGIRPDQDFYIADRSLVIYFQLYEITAYVYGFQYFPISVYELQDIVNEQGPLGVMLVNN</sequence>
<dbReference type="InterPro" id="IPR025303">
    <property type="entry name" value="PdaC"/>
</dbReference>
<protein>
    <submittedName>
        <fullName evidence="3">DUF3298 and DUF4163 domain-containing protein</fullName>
    </submittedName>
</protein>
<dbReference type="EMBL" id="JAELUP010000103">
    <property type="protein sequence ID" value="MBJ6363691.1"/>
    <property type="molecule type" value="Genomic_DNA"/>
</dbReference>
<dbReference type="Proteomes" id="UP000640274">
    <property type="component" value="Unassembled WGS sequence"/>
</dbReference>
<accession>A0A934J2Q5</accession>
<dbReference type="Pfam" id="PF11738">
    <property type="entry name" value="DUF3298"/>
    <property type="match status" value="1"/>
</dbReference>
<reference evidence="3" key="1">
    <citation type="submission" date="2020-12" db="EMBL/GenBank/DDBJ databases">
        <authorList>
            <person name="Huq M.A."/>
        </authorList>
    </citation>
    <scope>NUCLEOTIDE SEQUENCE</scope>
    <source>
        <strain evidence="3">MAHUQ-46</strain>
    </source>
</reference>
<proteinExistence type="predicted"/>
<feature type="domain" description="Deacetylase PdaC" evidence="2">
    <location>
        <begin position="20"/>
        <end position="96"/>
    </location>
</feature>
<keyword evidence="4" id="KW-1185">Reference proteome</keyword>
<dbReference type="InterPro" id="IPR037126">
    <property type="entry name" value="PdaC/RsiV-like_sf"/>
</dbReference>
<dbReference type="RefSeq" id="WP_199021216.1">
    <property type="nucleotide sequence ID" value="NZ_JAELUP010000103.1"/>
</dbReference>
<dbReference type="Pfam" id="PF13739">
    <property type="entry name" value="PdaC"/>
    <property type="match status" value="1"/>
</dbReference>
<dbReference type="Gene3D" id="3.30.565.40">
    <property type="entry name" value="Fervidobacterium nodosum Rt17-B1 like"/>
    <property type="match status" value="1"/>
</dbReference>
<evidence type="ECO:0000259" key="1">
    <source>
        <dbReference type="Pfam" id="PF11738"/>
    </source>
</evidence>
<gene>
    <name evidence="3" type="ORF">JFN88_20990</name>
</gene>
<evidence type="ECO:0000259" key="2">
    <source>
        <dbReference type="Pfam" id="PF13739"/>
    </source>
</evidence>
<feature type="domain" description="DUF3298" evidence="1">
    <location>
        <begin position="115"/>
        <end position="184"/>
    </location>
</feature>
<organism evidence="3 4">
    <name type="scientific">Paenibacillus roseus</name>
    <dbReference type="NCBI Taxonomy" id="2798579"/>
    <lineage>
        <taxon>Bacteria</taxon>
        <taxon>Bacillati</taxon>
        <taxon>Bacillota</taxon>
        <taxon>Bacilli</taxon>
        <taxon>Bacillales</taxon>
        <taxon>Paenibacillaceae</taxon>
        <taxon>Paenibacillus</taxon>
    </lineage>
</organism>
<comment type="caution">
    <text evidence="3">The sequence shown here is derived from an EMBL/GenBank/DDBJ whole genome shotgun (WGS) entry which is preliminary data.</text>
</comment>